<evidence type="ECO:0000256" key="3">
    <source>
        <dbReference type="ARBA" id="ARBA00005708"/>
    </source>
</evidence>
<dbReference type="GO" id="GO:0046656">
    <property type="term" value="P:folic acid biosynthetic process"/>
    <property type="evidence" value="ECO:0007669"/>
    <property type="project" value="UniProtKB-UniRule"/>
</dbReference>
<evidence type="ECO:0000313" key="8">
    <source>
        <dbReference type="EMBL" id="KTD24465.1"/>
    </source>
</evidence>
<dbReference type="InterPro" id="IPR006157">
    <property type="entry name" value="FolB_dom"/>
</dbReference>
<dbReference type="Pfam" id="PF02152">
    <property type="entry name" value="FolB"/>
    <property type="match status" value="1"/>
</dbReference>
<evidence type="ECO:0000256" key="1">
    <source>
        <dbReference type="ARBA" id="ARBA00001353"/>
    </source>
</evidence>
<dbReference type="EC" id="4.1.2.25" evidence="6"/>
<dbReference type="GO" id="GO:0004150">
    <property type="term" value="F:dihydroneopterin aldolase activity"/>
    <property type="evidence" value="ECO:0007669"/>
    <property type="project" value="UniProtKB-UniRule"/>
</dbReference>
<dbReference type="InterPro" id="IPR043133">
    <property type="entry name" value="GTP-CH-I_C/QueF"/>
</dbReference>
<dbReference type="GO" id="GO:0046654">
    <property type="term" value="P:tetrahydrofolate biosynthetic process"/>
    <property type="evidence" value="ECO:0007669"/>
    <property type="project" value="UniProtKB-UniRule"/>
</dbReference>
<organism evidence="8 9">
    <name type="scientific">Legionella maceachernii</name>
    <dbReference type="NCBI Taxonomy" id="466"/>
    <lineage>
        <taxon>Bacteria</taxon>
        <taxon>Pseudomonadati</taxon>
        <taxon>Pseudomonadota</taxon>
        <taxon>Gammaproteobacteria</taxon>
        <taxon>Legionellales</taxon>
        <taxon>Legionellaceae</taxon>
        <taxon>Legionella</taxon>
    </lineage>
</organism>
<keyword evidence="9" id="KW-1185">Reference proteome</keyword>
<gene>
    <name evidence="8" type="ORF">Lmac_2552</name>
</gene>
<keyword evidence="5 6" id="KW-0456">Lyase</keyword>
<evidence type="ECO:0000313" key="9">
    <source>
        <dbReference type="Proteomes" id="UP000054908"/>
    </source>
</evidence>
<feature type="domain" description="Dihydroneopterin aldolase/epimerase" evidence="7">
    <location>
        <begin position="8"/>
        <end position="116"/>
    </location>
</feature>
<protein>
    <recommendedName>
        <fullName evidence="6">7,8-dihydroneopterin aldolase</fullName>
        <ecNumber evidence="6">4.1.2.25</ecNumber>
    </recommendedName>
</protein>
<dbReference type="PANTHER" id="PTHR42844">
    <property type="entry name" value="DIHYDRONEOPTERIN ALDOLASE 1-RELATED"/>
    <property type="match status" value="1"/>
</dbReference>
<name>A0A0W0VWR8_9GAMM</name>
<dbReference type="InterPro" id="IPR006156">
    <property type="entry name" value="Dihydroneopterin_aldolase"/>
</dbReference>
<keyword evidence="4 6" id="KW-0289">Folate biosynthesis</keyword>
<dbReference type="EMBL" id="LNYL01000050">
    <property type="protein sequence ID" value="KTD24465.1"/>
    <property type="molecule type" value="Genomic_DNA"/>
</dbReference>
<evidence type="ECO:0000256" key="6">
    <source>
        <dbReference type="RuleBase" id="RU362079"/>
    </source>
</evidence>
<dbReference type="NCBIfam" id="TIGR00525">
    <property type="entry name" value="folB"/>
    <property type="match status" value="1"/>
</dbReference>
<comment type="caution">
    <text evidence="8">The sequence shown here is derived from an EMBL/GenBank/DDBJ whole genome shotgun (WGS) entry which is preliminary data.</text>
</comment>
<dbReference type="SMART" id="SM00905">
    <property type="entry name" value="FolB"/>
    <property type="match status" value="1"/>
</dbReference>
<dbReference type="Proteomes" id="UP000054908">
    <property type="component" value="Unassembled WGS sequence"/>
</dbReference>
<evidence type="ECO:0000259" key="7">
    <source>
        <dbReference type="SMART" id="SM00905"/>
    </source>
</evidence>
<comment type="similarity">
    <text evidence="3 6">Belongs to the DHNA family.</text>
</comment>
<dbReference type="SUPFAM" id="SSF55620">
    <property type="entry name" value="Tetrahydrobiopterin biosynthesis enzymes-like"/>
    <property type="match status" value="1"/>
</dbReference>
<proteinExistence type="inferred from homology"/>
<comment type="pathway">
    <text evidence="2 6">Cofactor biosynthesis; tetrahydrofolate biosynthesis; 2-amino-4-hydroxy-6-hydroxymethyl-7,8-dihydropteridine diphosphate from 7,8-dihydroneopterin triphosphate: step 3/4.</text>
</comment>
<dbReference type="Gene3D" id="3.30.1130.10">
    <property type="match status" value="1"/>
</dbReference>
<dbReference type="STRING" id="466.Lmac_2552"/>
<dbReference type="GO" id="GO:0005737">
    <property type="term" value="C:cytoplasm"/>
    <property type="evidence" value="ECO:0007669"/>
    <property type="project" value="TreeGrafter"/>
</dbReference>
<dbReference type="PATRIC" id="fig|466.6.peg.2723"/>
<reference evidence="8 9" key="1">
    <citation type="submission" date="2015-11" db="EMBL/GenBank/DDBJ databases">
        <title>Genomic analysis of 38 Legionella species identifies large and diverse effector repertoires.</title>
        <authorList>
            <person name="Burstein D."/>
            <person name="Amaro F."/>
            <person name="Zusman T."/>
            <person name="Lifshitz Z."/>
            <person name="Cohen O."/>
            <person name="Gilbert J.A."/>
            <person name="Pupko T."/>
            <person name="Shuman H.A."/>
            <person name="Segal G."/>
        </authorList>
    </citation>
    <scope>NUCLEOTIDE SEQUENCE [LARGE SCALE GENOMIC DNA]</scope>
    <source>
        <strain evidence="8 9">PX-1-G2-E2</strain>
    </source>
</reference>
<dbReference type="NCBIfam" id="TIGR00526">
    <property type="entry name" value="folB_dom"/>
    <property type="match status" value="1"/>
</dbReference>
<evidence type="ECO:0000256" key="5">
    <source>
        <dbReference type="ARBA" id="ARBA00023239"/>
    </source>
</evidence>
<dbReference type="AlphaFoldDB" id="A0A0W0VWR8"/>
<comment type="function">
    <text evidence="6">Catalyzes the conversion of 7,8-dihydroneopterin to 6-hydroxymethyl-7,8-dihydropterin.</text>
</comment>
<sequence>MEQAVDSLQIKALAVATRIGVYQWEQQISQRLLLDITIPTDLSGCDDRLETTIDYDKLCQRVTHHVEANAFQLIETVANEVAQLIKTEFHLPQVTVSVSKPCAIKNAADVRVTVTR</sequence>
<comment type="catalytic activity">
    <reaction evidence="1 6">
        <text>7,8-dihydroneopterin = 6-hydroxymethyl-7,8-dihydropterin + glycolaldehyde</text>
        <dbReference type="Rhea" id="RHEA:10540"/>
        <dbReference type="ChEBI" id="CHEBI:17001"/>
        <dbReference type="ChEBI" id="CHEBI:17071"/>
        <dbReference type="ChEBI" id="CHEBI:44841"/>
        <dbReference type="EC" id="4.1.2.25"/>
    </reaction>
</comment>
<accession>A0A0W0VWR8</accession>
<dbReference type="PANTHER" id="PTHR42844:SF1">
    <property type="entry name" value="DIHYDRONEOPTERIN ALDOLASE 1-RELATED"/>
    <property type="match status" value="1"/>
</dbReference>
<evidence type="ECO:0000256" key="2">
    <source>
        <dbReference type="ARBA" id="ARBA00005013"/>
    </source>
</evidence>
<evidence type="ECO:0000256" key="4">
    <source>
        <dbReference type="ARBA" id="ARBA00022909"/>
    </source>
</evidence>
<dbReference type="UniPathway" id="UPA00077">
    <property type="reaction ID" value="UER00154"/>
</dbReference>